<gene>
    <name evidence="3" type="ORF">RTLFYP15_02974</name>
</gene>
<keyword evidence="3" id="KW-0378">Hydrolase</keyword>
<dbReference type="GO" id="GO:0009046">
    <property type="term" value="F:zinc D-Ala-D-Ala carboxypeptidase activity"/>
    <property type="evidence" value="ECO:0007669"/>
    <property type="project" value="UniProtKB-EC"/>
</dbReference>
<dbReference type="Gene3D" id="1.10.101.10">
    <property type="entry name" value="PGBD-like superfamily/PGBD"/>
    <property type="match status" value="1"/>
</dbReference>
<dbReference type="EMBL" id="CACRUQ010000031">
    <property type="protein sequence ID" value="VYU57183.1"/>
    <property type="molecule type" value="Genomic_DNA"/>
</dbReference>
<name>A0A6N3G0H5_9FIRM</name>
<reference evidence="3" key="1">
    <citation type="submission" date="2019-11" db="EMBL/GenBank/DDBJ databases">
        <authorList>
            <person name="Feng L."/>
        </authorList>
    </citation>
    <scope>NUCLEOTIDE SEQUENCE</scope>
    <source>
        <strain evidence="3">RtorquesLFYP15</strain>
    </source>
</reference>
<dbReference type="InterPro" id="IPR002477">
    <property type="entry name" value="Peptidoglycan-bd-like"/>
</dbReference>
<protein>
    <submittedName>
        <fullName evidence="3">Zinc D-Ala-D-Ala carboxypeptidase</fullName>
        <ecNumber evidence="3">3.4.17.14</ecNumber>
    </submittedName>
</protein>
<organism evidence="3">
    <name type="scientific">[Ruminococcus] torques</name>
    <dbReference type="NCBI Taxonomy" id="33039"/>
    <lineage>
        <taxon>Bacteria</taxon>
        <taxon>Bacillati</taxon>
        <taxon>Bacillota</taxon>
        <taxon>Clostridia</taxon>
        <taxon>Lachnospirales</taxon>
        <taxon>Lachnospiraceae</taxon>
        <taxon>Mediterraneibacter</taxon>
    </lineage>
</organism>
<dbReference type="InterPro" id="IPR036365">
    <property type="entry name" value="PGBD-like_sf"/>
</dbReference>
<dbReference type="RefSeq" id="WP_215640475.1">
    <property type="nucleotide sequence ID" value="NZ_CACRUQ010000031.1"/>
</dbReference>
<dbReference type="EC" id="3.4.17.14" evidence="3"/>
<proteinExistence type="predicted"/>
<feature type="compositionally biased region" description="Basic and acidic residues" evidence="1">
    <location>
        <begin position="15"/>
        <end position="24"/>
    </location>
</feature>
<keyword evidence="3" id="KW-0121">Carboxypeptidase</keyword>
<sequence>MKLFQPIQGSQGSIESKETQENLTDRGQLQINVTSSVNAFPVKEARISISYTGIPESILEQVVTDSSGQTEVVELNAPPEEWSLDENEERQPYSEYTLNIEAEGFESISVSGTEILANTKAIQNVRMKQKDQSREEEQVFVIPAHTLYGNYPPKIAEEEIKPVNETGEIVLSRVVVPEYIIVHDGSPRDSTAQDYYVKYKDYIKNVASSEIYATWPADTIRANVLAIMSFTLNRVYTEWYRNKGFDFTITSSTAFDHKWIPERNIFEPISVIVDELFADYLSRPNVRQPILTQYCDGRRVSCPNWLTQWGSKSLGEQGYSPIEILRYYYGDDMYINTAEAISGVPSSWPGYTLEQGSQGPKVRQIQEQLNVIAGAYPEIPKLEEDGIYGPETEAAVRKFQSIFGLPVTGEIDYKTWYKISEIYVGVSRIAELS</sequence>
<accession>A0A6N3G0H5</accession>
<dbReference type="InterPro" id="IPR036366">
    <property type="entry name" value="PGBDSf"/>
</dbReference>
<feature type="domain" description="Peptidoglycan binding-like" evidence="2">
    <location>
        <begin position="358"/>
        <end position="418"/>
    </location>
</feature>
<evidence type="ECO:0000256" key="1">
    <source>
        <dbReference type="SAM" id="MobiDB-lite"/>
    </source>
</evidence>
<dbReference type="Pfam" id="PF01471">
    <property type="entry name" value="PG_binding_1"/>
    <property type="match status" value="1"/>
</dbReference>
<dbReference type="AlphaFoldDB" id="A0A6N3G0H5"/>
<keyword evidence="3" id="KW-0645">Protease</keyword>
<feature type="region of interest" description="Disordered" evidence="1">
    <location>
        <begin position="1"/>
        <end position="25"/>
    </location>
</feature>
<evidence type="ECO:0000259" key="2">
    <source>
        <dbReference type="Pfam" id="PF01471"/>
    </source>
</evidence>
<dbReference type="SUPFAM" id="SSF47090">
    <property type="entry name" value="PGBD-like"/>
    <property type="match status" value="1"/>
</dbReference>
<evidence type="ECO:0000313" key="3">
    <source>
        <dbReference type="EMBL" id="VYU57183.1"/>
    </source>
</evidence>